<dbReference type="GO" id="GO:0032543">
    <property type="term" value="P:mitochondrial translation"/>
    <property type="evidence" value="ECO:0007669"/>
    <property type="project" value="TreeGrafter"/>
</dbReference>
<dbReference type="PANTHER" id="PTHR13479">
    <property type="entry name" value="30S RIBOSOMAL PROTEIN S18"/>
    <property type="match status" value="1"/>
</dbReference>
<dbReference type="Pfam" id="PF01084">
    <property type="entry name" value="Ribosomal_S18"/>
    <property type="match status" value="1"/>
</dbReference>
<evidence type="ECO:0000313" key="6">
    <source>
        <dbReference type="EMBL" id="ORX63210.1"/>
    </source>
</evidence>
<dbReference type="PANTHER" id="PTHR13479:SF40">
    <property type="entry name" value="SMALL RIBOSOMAL SUBUNIT PROTEIN BS18M"/>
    <property type="match status" value="1"/>
</dbReference>
<protein>
    <recommendedName>
        <fullName evidence="4">Small ribosomal subunit protein bS18m</fullName>
    </recommendedName>
</protein>
<dbReference type="Proteomes" id="UP000242146">
    <property type="component" value="Unassembled WGS sequence"/>
</dbReference>
<dbReference type="EMBL" id="MCGT01000001">
    <property type="protein sequence ID" value="ORX63210.1"/>
    <property type="molecule type" value="Genomic_DNA"/>
</dbReference>
<evidence type="ECO:0000256" key="2">
    <source>
        <dbReference type="ARBA" id="ARBA00022980"/>
    </source>
</evidence>
<accession>A0A1X2GYN8</accession>
<dbReference type="InterPro" id="IPR036870">
    <property type="entry name" value="Ribosomal_bS18_sf"/>
</dbReference>
<comment type="similarity">
    <text evidence="1 5">Belongs to the bacterial ribosomal protein bS18 family.</text>
</comment>
<sequence>MLRAFAKQSVCSRLALQQSSQRTFVTSQLVQNEQPSGQKNIQQATLAILSSTVAKDKAKPTQEGGQRYQKYHRAGDIYHPEDLNDARYQSQLRRQRNTLNKPTQDPFNVLGLNPLHEYKNYRLLSNFVSDIGKILPREKTGLTAKNQRKLAKAIKRARAMGLMSTTSKDPHRFSTRF</sequence>
<dbReference type="GO" id="GO:0005763">
    <property type="term" value="C:mitochondrial small ribosomal subunit"/>
    <property type="evidence" value="ECO:0007669"/>
    <property type="project" value="TreeGrafter"/>
</dbReference>
<evidence type="ECO:0000313" key="7">
    <source>
        <dbReference type="Proteomes" id="UP000242146"/>
    </source>
</evidence>
<dbReference type="STRING" id="101127.A0A1X2GYN8"/>
<keyword evidence="7" id="KW-1185">Reference proteome</keyword>
<dbReference type="Gene3D" id="4.10.640.10">
    <property type="entry name" value="Ribosomal protein S18"/>
    <property type="match status" value="1"/>
</dbReference>
<dbReference type="PRINTS" id="PR00974">
    <property type="entry name" value="RIBOSOMALS18"/>
</dbReference>
<dbReference type="InterPro" id="IPR001648">
    <property type="entry name" value="Ribosomal_bS18"/>
</dbReference>
<dbReference type="AlphaFoldDB" id="A0A1X2GYN8"/>
<evidence type="ECO:0000256" key="3">
    <source>
        <dbReference type="ARBA" id="ARBA00023274"/>
    </source>
</evidence>
<evidence type="ECO:0000256" key="1">
    <source>
        <dbReference type="ARBA" id="ARBA00005589"/>
    </source>
</evidence>
<comment type="caution">
    <text evidence="6">The sequence shown here is derived from an EMBL/GenBank/DDBJ whole genome shotgun (WGS) entry which is preliminary data.</text>
</comment>
<dbReference type="HAMAP" id="MF_00270">
    <property type="entry name" value="Ribosomal_bS18"/>
    <property type="match status" value="1"/>
</dbReference>
<dbReference type="GO" id="GO:0003735">
    <property type="term" value="F:structural constituent of ribosome"/>
    <property type="evidence" value="ECO:0007669"/>
    <property type="project" value="InterPro"/>
</dbReference>
<keyword evidence="3 5" id="KW-0687">Ribonucleoprotein</keyword>
<evidence type="ECO:0000256" key="5">
    <source>
        <dbReference type="RuleBase" id="RU003910"/>
    </source>
</evidence>
<evidence type="ECO:0000256" key="4">
    <source>
        <dbReference type="ARBA" id="ARBA00035264"/>
    </source>
</evidence>
<dbReference type="NCBIfam" id="TIGR00165">
    <property type="entry name" value="S18"/>
    <property type="match status" value="1"/>
</dbReference>
<name>A0A1X2GYN8_9FUNG</name>
<dbReference type="SUPFAM" id="SSF46911">
    <property type="entry name" value="Ribosomal protein S18"/>
    <property type="match status" value="1"/>
</dbReference>
<dbReference type="GO" id="GO:0070181">
    <property type="term" value="F:small ribosomal subunit rRNA binding"/>
    <property type="evidence" value="ECO:0007669"/>
    <property type="project" value="TreeGrafter"/>
</dbReference>
<reference evidence="6 7" key="1">
    <citation type="submission" date="2016-07" db="EMBL/GenBank/DDBJ databases">
        <title>Pervasive Adenine N6-methylation of Active Genes in Fungi.</title>
        <authorList>
            <consortium name="DOE Joint Genome Institute"/>
            <person name="Mondo S.J."/>
            <person name="Dannebaum R.O."/>
            <person name="Kuo R.C."/>
            <person name="Labutti K."/>
            <person name="Haridas S."/>
            <person name="Kuo A."/>
            <person name="Salamov A."/>
            <person name="Ahrendt S.R."/>
            <person name="Lipzen A."/>
            <person name="Sullivan W."/>
            <person name="Andreopoulos W.B."/>
            <person name="Clum A."/>
            <person name="Lindquist E."/>
            <person name="Daum C."/>
            <person name="Ramamoorthy G.K."/>
            <person name="Gryganskyi A."/>
            <person name="Culley D."/>
            <person name="Magnuson J.K."/>
            <person name="James T.Y."/>
            <person name="O'Malley M.A."/>
            <person name="Stajich J.E."/>
            <person name="Spatafora J.W."/>
            <person name="Visel A."/>
            <person name="Grigoriev I.V."/>
        </authorList>
    </citation>
    <scope>NUCLEOTIDE SEQUENCE [LARGE SCALE GENOMIC DNA]</scope>
    <source>
        <strain evidence="6 7">NRRL 3301</strain>
    </source>
</reference>
<dbReference type="OrthoDB" id="21463at2759"/>
<gene>
    <name evidence="6" type="ORF">DM01DRAFT_1331278</name>
</gene>
<keyword evidence="2 5" id="KW-0689">Ribosomal protein</keyword>
<proteinExistence type="inferred from homology"/>
<organism evidence="6 7">
    <name type="scientific">Hesseltinella vesiculosa</name>
    <dbReference type="NCBI Taxonomy" id="101127"/>
    <lineage>
        <taxon>Eukaryota</taxon>
        <taxon>Fungi</taxon>
        <taxon>Fungi incertae sedis</taxon>
        <taxon>Mucoromycota</taxon>
        <taxon>Mucoromycotina</taxon>
        <taxon>Mucoromycetes</taxon>
        <taxon>Mucorales</taxon>
        <taxon>Cunninghamellaceae</taxon>
        <taxon>Hesseltinella</taxon>
    </lineage>
</organism>